<gene>
    <name evidence="2" type="ORF">COU30_00935</name>
</gene>
<accession>A0A2M6P1V2</accession>
<protein>
    <submittedName>
        <fullName evidence="2">Uncharacterized protein</fullName>
    </submittedName>
</protein>
<dbReference type="Proteomes" id="UP000228528">
    <property type="component" value="Unassembled WGS sequence"/>
</dbReference>
<evidence type="ECO:0000256" key="1">
    <source>
        <dbReference type="SAM" id="MobiDB-lite"/>
    </source>
</evidence>
<sequence>MNHEDSGNYPLQEEHILPKNEAPTANMKDMPLEELWNTAQDSMTDETITNEQLQKINVLIEQRLLETPLVDVRKFVDINQHARNIDPEEKQELQDLLMSKIRSANVQELSELLNYFKQDETKHSQDIKRVKSIMERRIQAREQIMNKNIDRFTQKLEGKTLQQIDGLLQKMKERTAMLNAQHTGKSGDTYERTVLMELVQSIQHKRKEEEQRHDEEQIRHIRESIDAPSSLEELVQNEQNKLDTRATITPRAKARGKGIERQYDLLEKNRPTAQNDIQKLLLENLTPEDIQQLEALGVHTQTIKEGTPGRKGYTLYGSENLTREIHDRIASLQKETSQYEDIQAQIQTKGFLSRTFSQLASRFSKKDQAQTQRYQEAQTQLQHIQKFLQEKVPGVNAQDIVNAVNPNYSTQTPDNKKEQQVNERAEESLRQATSEFETSFGIEDNETDYEKRQQAQAPLLDNEEIELQKATIYDANEEKDEGQVVPPLFDESDIDHTKLGKPEYPNAVELGMQMWQDEQLQEIFNAMNLDEQTIQNMDPTDKQYIMRVQNLANVGKRNKAEHLIFMATQTRAANEQEAYNKDTKRRQSIELRNAILKKLISKETKAAQKQKQTEREENKKARSIANELLKNSVAQRLETPEGKRILRQVQAQAQEQIENAIIAPKEKSSPISYEKNVVNILHRYSTMPENSEEKMILLLGLQKMATESEQRDIQFFKKDNTESLLFALLNKVNGKDAASLLEITKMFDGLPKKDHDAVEQAIEAKRKNDPKAFEQIQKNYTSEHKNAVVRWILQAMEGKKDTITFEQFPQTTAYRKQPNTTSQKQEDEHNNLAA</sequence>
<feature type="compositionally biased region" description="Polar residues" evidence="1">
    <location>
        <begin position="809"/>
        <end position="823"/>
    </location>
</feature>
<reference evidence="3" key="1">
    <citation type="submission" date="2017-09" db="EMBL/GenBank/DDBJ databases">
        <title>Depth-based differentiation of microbial function through sediment-hosted aquifers and enrichment of novel symbionts in the deep terrestrial subsurface.</title>
        <authorList>
            <person name="Probst A.J."/>
            <person name="Ladd B."/>
            <person name="Jarett J.K."/>
            <person name="Geller-Mcgrath D.E."/>
            <person name="Sieber C.M.K."/>
            <person name="Emerson J.B."/>
            <person name="Anantharaman K."/>
            <person name="Thomas B.C."/>
            <person name="Malmstrom R."/>
            <person name="Stieglmeier M."/>
            <person name="Klingl A."/>
            <person name="Woyke T."/>
            <person name="Ryan C.M."/>
            <person name="Banfield J.F."/>
        </authorList>
    </citation>
    <scope>NUCLEOTIDE SEQUENCE [LARGE SCALE GENOMIC DNA]</scope>
</reference>
<organism evidence="2 3">
    <name type="scientific">Candidatus Magasanikbacteria bacterium CG10_big_fil_rev_8_21_14_0_10_38_6</name>
    <dbReference type="NCBI Taxonomy" id="1974647"/>
    <lineage>
        <taxon>Bacteria</taxon>
        <taxon>Candidatus Magasanikiibacteriota</taxon>
    </lineage>
</organism>
<feature type="compositionally biased region" description="Basic and acidic residues" evidence="1">
    <location>
        <begin position="824"/>
        <end position="834"/>
    </location>
</feature>
<feature type="region of interest" description="Disordered" evidence="1">
    <location>
        <begin position="809"/>
        <end position="834"/>
    </location>
</feature>
<proteinExistence type="predicted"/>
<evidence type="ECO:0000313" key="3">
    <source>
        <dbReference type="Proteomes" id="UP000228528"/>
    </source>
</evidence>
<comment type="caution">
    <text evidence="2">The sequence shown here is derived from an EMBL/GenBank/DDBJ whole genome shotgun (WGS) entry which is preliminary data.</text>
</comment>
<name>A0A2M6P1V2_9BACT</name>
<dbReference type="EMBL" id="PFBW01000040">
    <property type="protein sequence ID" value="PIR77713.1"/>
    <property type="molecule type" value="Genomic_DNA"/>
</dbReference>
<evidence type="ECO:0000313" key="2">
    <source>
        <dbReference type="EMBL" id="PIR77713.1"/>
    </source>
</evidence>
<dbReference type="AlphaFoldDB" id="A0A2M6P1V2"/>